<evidence type="ECO:0000256" key="3">
    <source>
        <dbReference type="ARBA" id="ARBA00023273"/>
    </source>
</evidence>
<dbReference type="GO" id="GO:0060271">
    <property type="term" value="P:cilium assembly"/>
    <property type="evidence" value="ECO:0007669"/>
    <property type="project" value="InterPro"/>
</dbReference>
<organism evidence="6 7">
    <name type="scientific">Microctonus hyperodae</name>
    <name type="common">Parasitoid wasp</name>
    <dbReference type="NCBI Taxonomy" id="165561"/>
    <lineage>
        <taxon>Eukaryota</taxon>
        <taxon>Metazoa</taxon>
        <taxon>Ecdysozoa</taxon>
        <taxon>Arthropoda</taxon>
        <taxon>Hexapoda</taxon>
        <taxon>Insecta</taxon>
        <taxon>Pterygota</taxon>
        <taxon>Neoptera</taxon>
        <taxon>Endopterygota</taxon>
        <taxon>Hymenoptera</taxon>
        <taxon>Apocrita</taxon>
        <taxon>Ichneumonoidea</taxon>
        <taxon>Braconidae</taxon>
        <taxon>Euphorinae</taxon>
        <taxon>Microctonus</taxon>
    </lineage>
</organism>
<reference evidence="6" key="1">
    <citation type="journal article" date="2023" name="bioRxiv">
        <title>Scaffold-level genome assemblies of two parasitoid biocontrol wasps reveal the parthenogenesis mechanism and an associated novel virus.</title>
        <authorList>
            <person name="Inwood S."/>
            <person name="Skelly J."/>
            <person name="Guhlin J."/>
            <person name="Harrop T."/>
            <person name="Goldson S."/>
            <person name="Dearden P."/>
        </authorList>
    </citation>
    <scope>NUCLEOTIDE SEQUENCE</scope>
    <source>
        <strain evidence="6">Lincoln</strain>
        <tissue evidence="6">Whole body</tissue>
    </source>
</reference>
<evidence type="ECO:0000313" key="7">
    <source>
        <dbReference type="Proteomes" id="UP001168972"/>
    </source>
</evidence>
<feature type="region of interest" description="Disordered" evidence="4">
    <location>
        <begin position="680"/>
        <end position="723"/>
    </location>
</feature>
<gene>
    <name evidence="6" type="ORF">PV327_002189</name>
</gene>
<dbReference type="GO" id="GO:0005814">
    <property type="term" value="C:centriole"/>
    <property type="evidence" value="ECO:0007669"/>
    <property type="project" value="TreeGrafter"/>
</dbReference>
<name>A0AA39FF93_MICHY</name>
<dbReference type="GO" id="GO:0005813">
    <property type="term" value="C:centrosome"/>
    <property type="evidence" value="ECO:0007669"/>
    <property type="project" value="UniProtKB-SubCell"/>
</dbReference>
<evidence type="ECO:0000256" key="2">
    <source>
        <dbReference type="ARBA" id="ARBA00022794"/>
    </source>
</evidence>
<dbReference type="Gene3D" id="1.25.10.10">
    <property type="entry name" value="Leucine-rich Repeat Variant"/>
    <property type="match status" value="1"/>
</dbReference>
<dbReference type="Proteomes" id="UP001168972">
    <property type="component" value="Unassembled WGS sequence"/>
</dbReference>
<keyword evidence="2" id="KW-0970">Cilium biogenesis/degradation</keyword>
<dbReference type="GO" id="GO:0036064">
    <property type="term" value="C:ciliary basal body"/>
    <property type="evidence" value="ECO:0007669"/>
    <property type="project" value="InterPro"/>
</dbReference>
<dbReference type="Pfam" id="PF21050">
    <property type="entry name" value="ARMC9_ARM"/>
    <property type="match status" value="1"/>
</dbReference>
<comment type="caution">
    <text evidence="6">The sequence shown here is derived from an EMBL/GenBank/DDBJ whole genome shotgun (WGS) entry which is preliminary data.</text>
</comment>
<sequence>MDEELMYKIQDKVHHVGKTPVNNSKPFHLVEKVDRSTCDNFPNTTAMKKGNIELQINSNEHKTDQSKPFELIPNDRDIPDFLGQNDDEDFHILNKGYSFSTCTRTTQTHANDFNSDKKILQKCGFNYPTTILNNGRSSRKISTPNQFYREMMIARSQLNNVYHNYQTLKTRYHKLYADYHKLMGIAAELTASLESSARGEPVDIRTTMQTCMKIYPDLFNQNVRDNDKVKSSMAESKVDYLDKNLKISMLSTVPLLAKDLNYKKIKLHLINGNVRTKLLLLQALRWKITLSQPGERDETIIEYIHSDLLGLYGQIAGDSGKSILPYILMPLDVVWPHPLQQSAARLLNTFASFKCGRDYLAVGPNILNVVIQCLDSTHAESIDAFTCDMIIATLQKLSLRKHQRLFMISAGMIEWLIHHLKAESHSMGTYRLEYATALLMNLSLHKEAQIRAAVIATMLLSTLIALLSLEHLPALPYVYSALNNFLANSTINEEASIIGLKSILEYHRNYRTGELRRHLDHILLRHKQKYDYIIEENMNEDDDHEENDVVEDELDEMDPVKIQAGDLFGEALLTTCYSISPFVMPIDKNEFTMDSSSDVSHKVGDEFNVARNEEDKLLKNYCSIYHNQKLSPRESSVTTVNSGMNVAPTVIDSACEDAEIVEARISSIASLGINVKDESNRDAETGLTKYEEDAFAAKPRISRTPPQSVSSGERRSARPDIHE</sequence>
<feature type="compositionally biased region" description="Basic and acidic residues" evidence="4">
    <location>
        <begin position="712"/>
        <end position="723"/>
    </location>
</feature>
<proteinExistence type="predicted"/>
<dbReference type="PANTHER" id="PTHR14881:SF4">
    <property type="entry name" value="LISH DOMAIN-CONTAINING PROTEIN ARMC9"/>
    <property type="match status" value="1"/>
</dbReference>
<dbReference type="SUPFAM" id="SSF48371">
    <property type="entry name" value="ARM repeat"/>
    <property type="match status" value="1"/>
</dbReference>
<evidence type="ECO:0000256" key="1">
    <source>
        <dbReference type="ARBA" id="ARBA00004120"/>
    </source>
</evidence>
<keyword evidence="3" id="KW-0966">Cell projection</keyword>
<dbReference type="PANTHER" id="PTHR14881">
    <property type="entry name" value="LISH DOMAIN-CONTAINING PROTEIN ARMC9"/>
    <property type="match status" value="1"/>
</dbReference>
<dbReference type="GO" id="GO:0097542">
    <property type="term" value="C:ciliary tip"/>
    <property type="evidence" value="ECO:0007669"/>
    <property type="project" value="TreeGrafter"/>
</dbReference>
<dbReference type="InterPro" id="IPR048959">
    <property type="entry name" value="ARMC9_ARM_dom"/>
</dbReference>
<dbReference type="InterPro" id="IPR016024">
    <property type="entry name" value="ARM-type_fold"/>
</dbReference>
<feature type="domain" description="LisH" evidence="5">
    <location>
        <begin position="407"/>
        <end position="523"/>
    </location>
</feature>
<dbReference type="AlphaFoldDB" id="A0AA39FF93"/>
<reference evidence="6" key="2">
    <citation type="submission" date="2023-03" db="EMBL/GenBank/DDBJ databases">
        <authorList>
            <person name="Inwood S.N."/>
            <person name="Skelly J.G."/>
            <person name="Guhlin J."/>
            <person name="Harrop T.W.R."/>
            <person name="Goldson S.G."/>
            <person name="Dearden P.K."/>
        </authorList>
    </citation>
    <scope>NUCLEOTIDE SEQUENCE</scope>
    <source>
        <strain evidence="6">Lincoln</strain>
        <tissue evidence="6">Whole body</tissue>
    </source>
</reference>
<evidence type="ECO:0000259" key="5">
    <source>
        <dbReference type="Pfam" id="PF21050"/>
    </source>
</evidence>
<accession>A0AA39FF93</accession>
<dbReference type="EMBL" id="JAQQBR010001831">
    <property type="protein sequence ID" value="KAK0168381.1"/>
    <property type="molecule type" value="Genomic_DNA"/>
</dbReference>
<evidence type="ECO:0000256" key="4">
    <source>
        <dbReference type="SAM" id="MobiDB-lite"/>
    </source>
</evidence>
<dbReference type="InterPro" id="IPR011989">
    <property type="entry name" value="ARM-like"/>
</dbReference>
<protein>
    <recommendedName>
        <fullName evidence="5">LisH domain-containing protein</fullName>
    </recommendedName>
</protein>
<keyword evidence="7" id="KW-1185">Reference proteome</keyword>
<evidence type="ECO:0000313" key="6">
    <source>
        <dbReference type="EMBL" id="KAK0168381.1"/>
    </source>
</evidence>
<dbReference type="InterPro" id="IPR040369">
    <property type="entry name" value="ARMC9"/>
</dbReference>
<comment type="subcellular location">
    <subcellularLocation>
        <location evidence="1">Cytoplasm</location>
        <location evidence="1">Cytoskeleton</location>
        <location evidence="1">Cilium basal body</location>
    </subcellularLocation>
</comment>
<feature type="compositionally biased region" description="Basic and acidic residues" evidence="4">
    <location>
        <begin position="680"/>
        <end position="692"/>
    </location>
</feature>